<dbReference type="SUPFAM" id="SSF54862">
    <property type="entry name" value="4Fe-4S ferredoxins"/>
    <property type="match status" value="1"/>
</dbReference>
<dbReference type="RefSeq" id="WP_096999377.1">
    <property type="nucleotide sequence ID" value="NZ_OBEI01000001.1"/>
</dbReference>
<evidence type="ECO:0000313" key="9">
    <source>
        <dbReference type="EMBL" id="SNZ02653.1"/>
    </source>
</evidence>
<dbReference type="InterPro" id="IPR017900">
    <property type="entry name" value="4Fe4S_Fe_S_CS"/>
</dbReference>
<keyword evidence="2" id="KW-0004">4Fe-4S</keyword>
<keyword evidence="3" id="KW-0479">Metal-binding</keyword>
<dbReference type="InterPro" id="IPR017896">
    <property type="entry name" value="4Fe4S_Fe-S-bd"/>
</dbReference>
<keyword evidence="7" id="KW-0472">Membrane</keyword>
<dbReference type="OrthoDB" id="9786132at2"/>
<feature type="transmembrane region" description="Helical" evidence="7">
    <location>
        <begin position="21"/>
        <end position="39"/>
    </location>
</feature>
<dbReference type="AlphaFoldDB" id="A0A285N152"/>
<proteinExistence type="predicted"/>
<dbReference type="PANTHER" id="PTHR30176">
    <property type="entry name" value="FERREDOXIN-TYPE PROTEIN NAPH"/>
    <property type="match status" value="1"/>
</dbReference>
<accession>A0A285N152</accession>
<dbReference type="GO" id="GO:0051539">
    <property type="term" value="F:4 iron, 4 sulfur cluster binding"/>
    <property type="evidence" value="ECO:0007669"/>
    <property type="project" value="UniProtKB-KW"/>
</dbReference>
<dbReference type="Proteomes" id="UP000219036">
    <property type="component" value="Unassembled WGS sequence"/>
</dbReference>
<evidence type="ECO:0000256" key="5">
    <source>
        <dbReference type="ARBA" id="ARBA00023004"/>
    </source>
</evidence>
<feature type="transmembrane region" description="Helical" evidence="7">
    <location>
        <begin position="124"/>
        <end position="146"/>
    </location>
</feature>
<keyword evidence="7" id="KW-1133">Transmembrane helix</keyword>
<evidence type="ECO:0000256" key="1">
    <source>
        <dbReference type="ARBA" id="ARBA00022448"/>
    </source>
</evidence>
<dbReference type="Pfam" id="PF13746">
    <property type="entry name" value="Fer4_18"/>
    <property type="match status" value="1"/>
</dbReference>
<feature type="transmembrane region" description="Helical" evidence="7">
    <location>
        <begin position="70"/>
        <end position="103"/>
    </location>
</feature>
<dbReference type="Pfam" id="PF12801">
    <property type="entry name" value="Fer4_5"/>
    <property type="match status" value="2"/>
</dbReference>
<dbReference type="PANTHER" id="PTHR30176:SF3">
    <property type="entry name" value="FERREDOXIN-TYPE PROTEIN NAPH"/>
    <property type="match status" value="1"/>
</dbReference>
<reference evidence="10" key="1">
    <citation type="submission" date="2017-09" db="EMBL/GenBank/DDBJ databases">
        <authorList>
            <person name="Varghese N."/>
            <person name="Submissions S."/>
        </authorList>
    </citation>
    <scope>NUCLEOTIDE SEQUENCE [LARGE SCALE GENOMIC DNA]</scope>
    <source>
        <strain evidence="10">DSM 15103</strain>
    </source>
</reference>
<keyword evidence="6" id="KW-0411">Iron-sulfur</keyword>
<feature type="transmembrane region" description="Helical" evidence="7">
    <location>
        <begin position="158"/>
        <end position="179"/>
    </location>
</feature>
<evidence type="ECO:0000259" key="8">
    <source>
        <dbReference type="PROSITE" id="PS51379"/>
    </source>
</evidence>
<dbReference type="GO" id="GO:0005886">
    <property type="term" value="C:plasma membrane"/>
    <property type="evidence" value="ECO:0007669"/>
    <property type="project" value="TreeGrafter"/>
</dbReference>
<dbReference type="InterPro" id="IPR051684">
    <property type="entry name" value="Electron_Trans/Redox"/>
</dbReference>
<evidence type="ECO:0000256" key="4">
    <source>
        <dbReference type="ARBA" id="ARBA00022982"/>
    </source>
</evidence>
<name>A0A285N152_9AQUI</name>
<evidence type="ECO:0000256" key="2">
    <source>
        <dbReference type="ARBA" id="ARBA00022485"/>
    </source>
</evidence>
<keyword evidence="1" id="KW-0813">Transport</keyword>
<keyword evidence="5" id="KW-0408">Iron</keyword>
<keyword evidence="7" id="KW-0812">Transmembrane</keyword>
<protein>
    <submittedName>
        <fullName evidence="9">Ferredoxin-type protein NapH</fullName>
    </submittedName>
</protein>
<dbReference type="PROSITE" id="PS00198">
    <property type="entry name" value="4FE4S_FER_1"/>
    <property type="match status" value="1"/>
</dbReference>
<dbReference type="GO" id="GO:0046872">
    <property type="term" value="F:metal ion binding"/>
    <property type="evidence" value="ECO:0007669"/>
    <property type="project" value="UniProtKB-KW"/>
</dbReference>
<organism evidence="9 10">
    <name type="scientific">Persephonella hydrogeniphila</name>
    <dbReference type="NCBI Taxonomy" id="198703"/>
    <lineage>
        <taxon>Bacteria</taxon>
        <taxon>Pseudomonadati</taxon>
        <taxon>Aquificota</taxon>
        <taxon>Aquificia</taxon>
        <taxon>Aquificales</taxon>
        <taxon>Hydrogenothermaceae</taxon>
        <taxon>Persephonella</taxon>
    </lineage>
</organism>
<feature type="domain" description="4Fe-4S ferredoxin-type" evidence="8">
    <location>
        <begin position="207"/>
        <end position="235"/>
    </location>
</feature>
<evidence type="ECO:0000313" key="10">
    <source>
        <dbReference type="Proteomes" id="UP000219036"/>
    </source>
</evidence>
<evidence type="ECO:0000256" key="7">
    <source>
        <dbReference type="SAM" id="Phobius"/>
    </source>
</evidence>
<keyword evidence="10" id="KW-1185">Reference proteome</keyword>
<evidence type="ECO:0000256" key="6">
    <source>
        <dbReference type="ARBA" id="ARBA00023014"/>
    </source>
</evidence>
<gene>
    <name evidence="9" type="ORF">SAMN06265182_0174</name>
</gene>
<dbReference type="Gene3D" id="3.30.70.20">
    <property type="match status" value="1"/>
</dbReference>
<sequence length="293" mass="33565">MSTEIQAQSCPQPSFMETHKFTLLRNTAYILVILALIVIPELKIAKIDLAHDEAWIFGEKVSVEDGLMPVVMAVGFFAILVIVMNLFNGRVFCGWICPGGWVAEIQDLIRKRMYNPRSQALSKAGYYIVSLITAVLFLALFFNWVTDLRVFFYSTNPMFPWMWAAFLSALVVVYFEVFIGKRWCRTFCPTGIYQKITPYHHKFKTTMAPQFDLSDCGSCRECIKNCPMALDPRRMAYINDFYKGIQACIVCGECVDTCKQVMLPQCKEPLMTWVTDLPERDPDFIAGKVKKTK</sequence>
<keyword evidence="4" id="KW-0249">Electron transport</keyword>
<dbReference type="EMBL" id="OBEI01000001">
    <property type="protein sequence ID" value="SNZ02653.1"/>
    <property type="molecule type" value="Genomic_DNA"/>
</dbReference>
<evidence type="ECO:0000256" key="3">
    <source>
        <dbReference type="ARBA" id="ARBA00022723"/>
    </source>
</evidence>
<dbReference type="PROSITE" id="PS51379">
    <property type="entry name" value="4FE4S_FER_2"/>
    <property type="match status" value="1"/>
</dbReference>